<organism evidence="1 2">
    <name type="scientific">Linnemannia schmuckeri</name>
    <dbReference type="NCBI Taxonomy" id="64567"/>
    <lineage>
        <taxon>Eukaryota</taxon>
        <taxon>Fungi</taxon>
        <taxon>Fungi incertae sedis</taxon>
        <taxon>Mucoromycota</taxon>
        <taxon>Mortierellomycotina</taxon>
        <taxon>Mortierellomycetes</taxon>
        <taxon>Mortierellales</taxon>
        <taxon>Mortierellaceae</taxon>
        <taxon>Linnemannia</taxon>
    </lineage>
</organism>
<comment type="caution">
    <text evidence="1">The sequence shown here is derived from an EMBL/GenBank/DDBJ whole genome shotgun (WGS) entry which is preliminary data.</text>
</comment>
<proteinExistence type="predicted"/>
<protein>
    <submittedName>
        <fullName evidence="1">Heat shock 70 kDa protein 12A</fullName>
    </submittedName>
</protein>
<evidence type="ECO:0000313" key="2">
    <source>
        <dbReference type="Proteomes" id="UP000748756"/>
    </source>
</evidence>
<dbReference type="PANTHER" id="PTHR14187">
    <property type="entry name" value="ALPHA KINASE/ELONGATION FACTOR 2 KINASE"/>
    <property type="match status" value="1"/>
</dbReference>
<reference evidence="1" key="1">
    <citation type="journal article" date="2020" name="Fungal Divers.">
        <title>Resolving the Mortierellaceae phylogeny through synthesis of multi-gene phylogenetics and phylogenomics.</title>
        <authorList>
            <person name="Vandepol N."/>
            <person name="Liber J."/>
            <person name="Desiro A."/>
            <person name="Na H."/>
            <person name="Kennedy M."/>
            <person name="Barry K."/>
            <person name="Grigoriev I.V."/>
            <person name="Miller A.N."/>
            <person name="O'Donnell K."/>
            <person name="Stajich J.E."/>
            <person name="Bonito G."/>
        </authorList>
    </citation>
    <scope>NUCLEOTIDE SEQUENCE</scope>
    <source>
        <strain evidence="1">NRRL 6426</strain>
    </source>
</reference>
<dbReference type="Proteomes" id="UP000748756">
    <property type="component" value="Unassembled WGS sequence"/>
</dbReference>
<accession>A0A9P5RQF2</accession>
<gene>
    <name evidence="1" type="primary">HSPA12A_1</name>
    <name evidence="1" type="ORF">BG015_002439</name>
</gene>
<evidence type="ECO:0000313" key="1">
    <source>
        <dbReference type="EMBL" id="KAF9138283.1"/>
    </source>
</evidence>
<dbReference type="PANTHER" id="PTHR14187:SF5">
    <property type="entry name" value="HEAT SHOCK 70 KDA PROTEIN 12A"/>
    <property type="match status" value="1"/>
</dbReference>
<dbReference type="Gene3D" id="3.90.640.10">
    <property type="entry name" value="Actin, Chain A, domain 4"/>
    <property type="match status" value="1"/>
</dbReference>
<keyword evidence="1" id="KW-0346">Stress response</keyword>
<sequence length="568" mass="63789">MSGLDDFPVLVSIDFGTTFSGCAYAYIPQDKTPKLISEWPNQTMYYAKTPTVSLYKKNKGKYEMSAWGGGSKLKKGMQKSEYIHLYKFKTHLDETADLPPWKSPITVPDAIADYLKAFHEYAAGEIEQQLAKRYTRERFRYCLTVPAMWSDKAKGVMRRAAIQAGMIKKNDKEDRLMLVSEPEAAAMYCERRCNEYDLKHGDRFLICDAGGGTVDLIVYDIAESAEGRNLSEVTKGHGATCGSMLIDLNFGNLLIKKFTMQGAKIQDDVTIPNLVEKFAFALKPLFNGKDDLHLELPWNSFFKSIKDPGAIGIDEDTMTFTAAELKEVVFDPVVRKVLELIRDQLDQAKNCSAIFMVGGFGSSTYLLDCVKRTYGHKVRLISAPNRPEIAVVFGAVYAGLNPRKVTARATRRCYGVGVLEPFRVGIDPPKLMKCRVDGVMCRNRFSKFVTKGQLVKMDECISHSYVLVYQGVEEAGDFKISVYTIDGDPPQYVTGLHESAYISIPDPFTTADLPGKEVLCELIFYFGLSEVKVEATVLGKSYITRLQFDIDSHVNLPRQILFNSTREY</sequence>
<dbReference type="AlphaFoldDB" id="A0A9P5RQF2"/>
<dbReference type="EMBL" id="JAAAUQ010001485">
    <property type="protein sequence ID" value="KAF9138283.1"/>
    <property type="molecule type" value="Genomic_DNA"/>
</dbReference>
<dbReference type="OrthoDB" id="2963168at2759"/>
<dbReference type="CDD" id="cd10229">
    <property type="entry name" value="ASKHA_NBD_HSP70_HSPA12"/>
    <property type="match status" value="1"/>
</dbReference>
<keyword evidence="2" id="KW-1185">Reference proteome</keyword>
<name>A0A9P5RQF2_9FUNG</name>
<dbReference type="InterPro" id="IPR043129">
    <property type="entry name" value="ATPase_NBD"/>
</dbReference>
<dbReference type="SUPFAM" id="SSF53067">
    <property type="entry name" value="Actin-like ATPase domain"/>
    <property type="match status" value="2"/>
</dbReference>
<dbReference type="Gene3D" id="3.30.420.40">
    <property type="match status" value="2"/>
</dbReference>